<gene>
    <name evidence="1" type="ORF">LCGC14_1450140</name>
</gene>
<dbReference type="AlphaFoldDB" id="A0A0F9MK14"/>
<dbReference type="EMBL" id="LAZR01009977">
    <property type="protein sequence ID" value="KKM69512.1"/>
    <property type="molecule type" value="Genomic_DNA"/>
</dbReference>
<protein>
    <submittedName>
        <fullName evidence="1">Uncharacterized protein</fullName>
    </submittedName>
</protein>
<sequence>MSDDDIKPFGPGIFKIDVQPGPGCVDCAFQGTVIWFTPRPNGPPGNQIIACPACSSPEPSKAN</sequence>
<reference evidence="1" key="1">
    <citation type="journal article" date="2015" name="Nature">
        <title>Complex archaea that bridge the gap between prokaryotes and eukaryotes.</title>
        <authorList>
            <person name="Spang A."/>
            <person name="Saw J.H."/>
            <person name="Jorgensen S.L."/>
            <person name="Zaremba-Niedzwiedzka K."/>
            <person name="Martijn J."/>
            <person name="Lind A.E."/>
            <person name="van Eijk R."/>
            <person name="Schleper C."/>
            <person name="Guy L."/>
            <person name="Ettema T.J."/>
        </authorList>
    </citation>
    <scope>NUCLEOTIDE SEQUENCE</scope>
</reference>
<proteinExistence type="predicted"/>
<name>A0A0F9MK14_9ZZZZ</name>
<organism evidence="1">
    <name type="scientific">marine sediment metagenome</name>
    <dbReference type="NCBI Taxonomy" id="412755"/>
    <lineage>
        <taxon>unclassified sequences</taxon>
        <taxon>metagenomes</taxon>
        <taxon>ecological metagenomes</taxon>
    </lineage>
</organism>
<accession>A0A0F9MK14</accession>
<comment type="caution">
    <text evidence="1">The sequence shown here is derived from an EMBL/GenBank/DDBJ whole genome shotgun (WGS) entry which is preliminary data.</text>
</comment>
<evidence type="ECO:0000313" key="1">
    <source>
        <dbReference type="EMBL" id="KKM69512.1"/>
    </source>
</evidence>